<dbReference type="OrthoDB" id="16434at2759"/>
<dbReference type="EMBL" id="SOZI01000080">
    <property type="protein sequence ID" value="TNY19941.1"/>
    <property type="molecule type" value="Genomic_DNA"/>
</dbReference>
<dbReference type="AlphaFoldDB" id="A0A5C5FW65"/>
<accession>A0A5C5FW65</accession>
<keyword evidence="2" id="KW-1185">Reference proteome</keyword>
<sequence>MQRAIPVPLPRLLSLLPRNGLGASVYESRWAGKGLPVPTTAAPSSNETCRWDVKKVKLHTDNGKIRARAYGVLHWKGKRITPQDKEYEPIRGGYKYLWQSAVPPQVLIERAQAAAKSREAAPSPAEEAEA</sequence>
<evidence type="ECO:0000313" key="1">
    <source>
        <dbReference type="EMBL" id="TNY19941.1"/>
    </source>
</evidence>
<name>A0A5C5FW65_9BASI</name>
<dbReference type="Proteomes" id="UP000311382">
    <property type="component" value="Unassembled WGS sequence"/>
</dbReference>
<organism evidence="1 2">
    <name type="scientific">Rhodotorula diobovata</name>
    <dbReference type="NCBI Taxonomy" id="5288"/>
    <lineage>
        <taxon>Eukaryota</taxon>
        <taxon>Fungi</taxon>
        <taxon>Dikarya</taxon>
        <taxon>Basidiomycota</taxon>
        <taxon>Pucciniomycotina</taxon>
        <taxon>Microbotryomycetes</taxon>
        <taxon>Sporidiobolales</taxon>
        <taxon>Sporidiobolaceae</taxon>
        <taxon>Rhodotorula</taxon>
    </lineage>
</organism>
<comment type="caution">
    <text evidence="1">The sequence shown here is derived from an EMBL/GenBank/DDBJ whole genome shotgun (WGS) entry which is preliminary data.</text>
</comment>
<gene>
    <name evidence="1" type="ORF">DMC30DRAFT_417424</name>
</gene>
<dbReference type="GO" id="GO:0016829">
    <property type="term" value="F:lyase activity"/>
    <property type="evidence" value="ECO:0007669"/>
    <property type="project" value="UniProtKB-KW"/>
</dbReference>
<reference evidence="1 2" key="1">
    <citation type="submission" date="2019-03" db="EMBL/GenBank/DDBJ databases">
        <title>Rhodosporidium diobovatum UCD-FST 08-225 genome sequencing, assembly, and annotation.</title>
        <authorList>
            <person name="Fakankun I.U."/>
            <person name="Fristensky B."/>
            <person name="Levin D.B."/>
        </authorList>
    </citation>
    <scope>NUCLEOTIDE SEQUENCE [LARGE SCALE GENOMIC DNA]</scope>
    <source>
        <strain evidence="1 2">UCD-FST 08-225</strain>
    </source>
</reference>
<keyword evidence="1" id="KW-0456">Lyase</keyword>
<proteinExistence type="predicted"/>
<protein>
    <submittedName>
        <fullName evidence="1">Phenylalanine ammonia lyase</fullName>
    </submittedName>
</protein>
<evidence type="ECO:0000313" key="2">
    <source>
        <dbReference type="Proteomes" id="UP000311382"/>
    </source>
</evidence>